<dbReference type="EMBL" id="CP095075">
    <property type="protein sequence ID" value="UOR10961.1"/>
    <property type="molecule type" value="Genomic_DNA"/>
</dbReference>
<evidence type="ECO:0000313" key="2">
    <source>
        <dbReference type="Proteomes" id="UP000830326"/>
    </source>
</evidence>
<dbReference type="InterPro" id="IPR053028">
    <property type="entry name" value="Spo0E-like_phosphatase"/>
</dbReference>
<proteinExistence type="predicted"/>
<dbReference type="SUPFAM" id="SSF140500">
    <property type="entry name" value="BAS1536-like"/>
    <property type="match status" value="1"/>
</dbReference>
<dbReference type="InterPro" id="IPR018540">
    <property type="entry name" value="Spo0E-like"/>
</dbReference>
<dbReference type="PANTHER" id="PTHR41263">
    <property type="entry name" value="ASPARTYL-PHOSPHATE PHOSPHATASE YISI"/>
    <property type="match status" value="1"/>
</dbReference>
<dbReference type="Gene3D" id="4.10.280.10">
    <property type="entry name" value="Helix-loop-helix DNA-binding domain"/>
    <property type="match status" value="1"/>
</dbReference>
<dbReference type="RefSeq" id="WP_245030462.1">
    <property type="nucleotide sequence ID" value="NZ_CP095075.1"/>
</dbReference>
<gene>
    <name evidence="1" type="ORF">MUO15_15315</name>
</gene>
<evidence type="ECO:0000313" key="1">
    <source>
        <dbReference type="EMBL" id="UOR10961.1"/>
    </source>
</evidence>
<accession>A0ABY4H7W2</accession>
<dbReference type="Proteomes" id="UP000830326">
    <property type="component" value="Chromosome"/>
</dbReference>
<reference evidence="1" key="1">
    <citation type="submission" date="2022-04" db="EMBL/GenBank/DDBJ databases">
        <title>Halobacillus sp. isolated from saltern.</title>
        <authorList>
            <person name="Won M."/>
            <person name="Lee C.-M."/>
            <person name="Woen H.-Y."/>
            <person name="Kwon S.-W."/>
        </authorList>
    </citation>
    <scope>NUCLEOTIDE SEQUENCE</scope>
    <source>
        <strain evidence="1">SSHM10-5</strain>
    </source>
</reference>
<dbReference type="PANTHER" id="PTHR41263:SF1">
    <property type="entry name" value="ASPARTYL-PHOSPHATE PHOSPHATASE YISI"/>
    <property type="match status" value="1"/>
</dbReference>
<sequence>MTKVIEPVRYDLATAISVKKKKMIELGMRYGLADKRTIKCSQQLDDLLNRYTNVKHQSYEII</sequence>
<protein>
    <submittedName>
        <fullName evidence="1">Aspartyl-phosphate phosphatase Spo0E family protein</fullName>
    </submittedName>
</protein>
<organism evidence="1 2">
    <name type="scientific">Halobacillus amylolyticus</name>
    <dbReference type="NCBI Taxonomy" id="2932259"/>
    <lineage>
        <taxon>Bacteria</taxon>
        <taxon>Bacillati</taxon>
        <taxon>Bacillota</taxon>
        <taxon>Bacilli</taxon>
        <taxon>Bacillales</taxon>
        <taxon>Bacillaceae</taxon>
        <taxon>Halobacillus</taxon>
    </lineage>
</organism>
<dbReference type="InterPro" id="IPR037208">
    <property type="entry name" value="Spo0E-like_sf"/>
</dbReference>
<keyword evidence="2" id="KW-1185">Reference proteome</keyword>
<name>A0ABY4H7W2_9BACI</name>
<dbReference type="InterPro" id="IPR036638">
    <property type="entry name" value="HLH_DNA-bd_sf"/>
</dbReference>
<dbReference type="Pfam" id="PF09388">
    <property type="entry name" value="SpoOE-like"/>
    <property type="match status" value="1"/>
</dbReference>